<feature type="transmembrane region" description="Helical" evidence="6">
    <location>
        <begin position="465"/>
        <end position="484"/>
    </location>
</feature>
<reference evidence="7 8" key="1">
    <citation type="submission" date="2015-07" db="EMBL/GenBank/DDBJ databases">
        <title>Genome sequence of Leptolinea tardivitalis DSM 16556.</title>
        <authorList>
            <person name="Hemp J."/>
            <person name="Ward L.M."/>
            <person name="Pace L.A."/>
            <person name="Fischer W.W."/>
        </authorList>
    </citation>
    <scope>NUCLEOTIDE SEQUENCE [LARGE SCALE GENOMIC DNA]</scope>
    <source>
        <strain evidence="7 8">YMTK-2</strain>
    </source>
</reference>
<dbReference type="Pfam" id="PF01943">
    <property type="entry name" value="Polysacc_synt"/>
    <property type="match status" value="1"/>
</dbReference>
<evidence type="ECO:0000256" key="1">
    <source>
        <dbReference type="ARBA" id="ARBA00004651"/>
    </source>
</evidence>
<feature type="transmembrane region" description="Helical" evidence="6">
    <location>
        <begin position="261"/>
        <end position="285"/>
    </location>
</feature>
<feature type="transmembrane region" description="Helical" evidence="6">
    <location>
        <begin position="12"/>
        <end position="32"/>
    </location>
</feature>
<keyword evidence="3 6" id="KW-0812">Transmembrane</keyword>
<dbReference type="EMBL" id="LGCK01000014">
    <property type="protein sequence ID" value="KPL70216.1"/>
    <property type="molecule type" value="Genomic_DNA"/>
</dbReference>
<dbReference type="PANTHER" id="PTHR30250:SF26">
    <property type="entry name" value="PSMA PROTEIN"/>
    <property type="match status" value="1"/>
</dbReference>
<dbReference type="InterPro" id="IPR050833">
    <property type="entry name" value="Poly_Biosynth_Transport"/>
</dbReference>
<sequence>MKTETRNLIANYIGRGWVMAINLIATPLLIKILGIESYGLIGFYTTLYGLINLLDFGISPTINRELARYSVDQTQENRGRDLVRTLEIGYWIIGILLGVLVFFGAPIIAEKWLQSKNLSIDTLIHSIRLMGFLIVLEWPITFYQGCLLGLQRHIRLNLINIVNSLLKFGGALLILTYVSPTIDTFFSWQLGVSTLQITLLVISVWLYLPAKQGNPVFDLKLLENIWKFALSLNIISFLGLVISQIDQIFVSHNYNLEIFGFYNIALMINSGLSIVVSPINLTYFPRFSALVAQKDKDTFNRTYHQACQLVSAAVLPIATVGILFSRPIILVWTGDPQVADHASTITSIVLAGTLLNALIGIPYQAQVAHGWTRLALWSNVICIPLVLLLVFLFNSIFGVTGVAAVRVVYGVIGLCIVIFIMYRYILIGELKPWILNDILPSLLVCASFSLIKIAGDIFFPEIINTVPAFLFFSLAIQLVVIFSVRYTREKSLFFIQNIRNKYAKTIG</sequence>
<evidence type="ECO:0000256" key="2">
    <source>
        <dbReference type="ARBA" id="ARBA00022475"/>
    </source>
</evidence>
<feature type="transmembrane region" description="Helical" evidence="6">
    <location>
        <begin position="438"/>
        <end position="459"/>
    </location>
</feature>
<evidence type="ECO:0000256" key="4">
    <source>
        <dbReference type="ARBA" id="ARBA00022989"/>
    </source>
</evidence>
<evidence type="ECO:0000313" key="8">
    <source>
        <dbReference type="Proteomes" id="UP000050430"/>
    </source>
</evidence>
<feature type="transmembrane region" description="Helical" evidence="6">
    <location>
        <begin position="375"/>
        <end position="397"/>
    </location>
</feature>
<evidence type="ECO:0008006" key="9">
    <source>
        <dbReference type="Google" id="ProtNLM"/>
    </source>
</evidence>
<feature type="transmembrane region" description="Helical" evidence="6">
    <location>
        <begin position="344"/>
        <end position="363"/>
    </location>
</feature>
<dbReference type="PANTHER" id="PTHR30250">
    <property type="entry name" value="PST FAMILY PREDICTED COLANIC ACID TRANSPORTER"/>
    <property type="match status" value="1"/>
</dbReference>
<keyword evidence="2" id="KW-1003">Cell membrane</keyword>
<dbReference type="InterPro" id="IPR002797">
    <property type="entry name" value="Polysacc_synth"/>
</dbReference>
<dbReference type="RefSeq" id="WP_062422069.1">
    <property type="nucleotide sequence ID" value="NZ_BBYA01000010.1"/>
</dbReference>
<comment type="caution">
    <text evidence="7">The sequence shown here is derived from an EMBL/GenBank/DDBJ whole genome shotgun (WGS) entry which is preliminary data.</text>
</comment>
<keyword evidence="8" id="KW-1185">Reference proteome</keyword>
<feature type="transmembrane region" description="Helical" evidence="6">
    <location>
        <begin position="129"/>
        <end position="150"/>
    </location>
</feature>
<accession>A0A0P6WKF7</accession>
<dbReference type="AlphaFoldDB" id="A0A0P6WKF7"/>
<feature type="transmembrane region" description="Helical" evidence="6">
    <location>
        <begin position="228"/>
        <end position="249"/>
    </location>
</feature>
<feature type="transmembrane region" description="Helical" evidence="6">
    <location>
        <begin position="88"/>
        <end position="109"/>
    </location>
</feature>
<feature type="transmembrane region" description="Helical" evidence="6">
    <location>
        <begin position="157"/>
        <end position="179"/>
    </location>
</feature>
<evidence type="ECO:0000313" key="7">
    <source>
        <dbReference type="EMBL" id="KPL70216.1"/>
    </source>
</evidence>
<name>A0A0P6WKF7_9CHLR</name>
<protein>
    <recommendedName>
        <fullName evidence="9">Polysaccharide biosynthesis protein C-terminal domain-containing protein</fullName>
    </recommendedName>
</protein>
<keyword evidence="4 6" id="KW-1133">Transmembrane helix</keyword>
<dbReference type="Proteomes" id="UP000050430">
    <property type="component" value="Unassembled WGS sequence"/>
</dbReference>
<feature type="transmembrane region" description="Helical" evidence="6">
    <location>
        <begin position="185"/>
        <end position="208"/>
    </location>
</feature>
<evidence type="ECO:0000256" key="5">
    <source>
        <dbReference type="ARBA" id="ARBA00023136"/>
    </source>
</evidence>
<gene>
    <name evidence="7" type="ORF">ADM99_13595</name>
</gene>
<keyword evidence="5 6" id="KW-0472">Membrane</keyword>
<dbReference type="STRING" id="229920.ADM99_13595"/>
<feature type="transmembrane region" description="Helical" evidence="6">
    <location>
        <begin position="403"/>
        <end position="426"/>
    </location>
</feature>
<proteinExistence type="predicted"/>
<evidence type="ECO:0000256" key="3">
    <source>
        <dbReference type="ARBA" id="ARBA00022692"/>
    </source>
</evidence>
<evidence type="ECO:0000256" key="6">
    <source>
        <dbReference type="SAM" id="Phobius"/>
    </source>
</evidence>
<feature type="transmembrane region" description="Helical" evidence="6">
    <location>
        <begin position="306"/>
        <end position="324"/>
    </location>
</feature>
<feature type="transmembrane region" description="Helical" evidence="6">
    <location>
        <begin position="38"/>
        <end position="58"/>
    </location>
</feature>
<organism evidence="7 8">
    <name type="scientific">Leptolinea tardivitalis</name>
    <dbReference type="NCBI Taxonomy" id="229920"/>
    <lineage>
        <taxon>Bacteria</taxon>
        <taxon>Bacillati</taxon>
        <taxon>Chloroflexota</taxon>
        <taxon>Anaerolineae</taxon>
        <taxon>Anaerolineales</taxon>
        <taxon>Anaerolineaceae</taxon>
        <taxon>Leptolinea</taxon>
    </lineage>
</organism>
<dbReference type="OrthoDB" id="653189at2"/>
<comment type="subcellular location">
    <subcellularLocation>
        <location evidence="1">Cell membrane</location>
        <topology evidence="1">Multi-pass membrane protein</topology>
    </subcellularLocation>
</comment>
<dbReference type="GO" id="GO:0005886">
    <property type="term" value="C:plasma membrane"/>
    <property type="evidence" value="ECO:0007669"/>
    <property type="project" value="UniProtKB-SubCell"/>
</dbReference>